<dbReference type="GeneID" id="63844199"/>
<proteinExistence type="predicted"/>
<accession>A0A9P4GRI8</accession>
<protein>
    <submittedName>
        <fullName evidence="1">Uncharacterized protein</fullName>
    </submittedName>
</protein>
<keyword evidence="2" id="KW-1185">Reference proteome</keyword>
<dbReference type="Proteomes" id="UP000800039">
    <property type="component" value="Unassembled WGS sequence"/>
</dbReference>
<name>A0A9P4GRI8_9PLEO</name>
<organism evidence="1 2">
    <name type="scientific">Cucurbitaria berberidis CBS 394.84</name>
    <dbReference type="NCBI Taxonomy" id="1168544"/>
    <lineage>
        <taxon>Eukaryota</taxon>
        <taxon>Fungi</taxon>
        <taxon>Dikarya</taxon>
        <taxon>Ascomycota</taxon>
        <taxon>Pezizomycotina</taxon>
        <taxon>Dothideomycetes</taxon>
        <taxon>Pleosporomycetidae</taxon>
        <taxon>Pleosporales</taxon>
        <taxon>Pleosporineae</taxon>
        <taxon>Cucurbitariaceae</taxon>
        <taxon>Cucurbitaria</taxon>
    </lineage>
</organism>
<dbReference type="EMBL" id="ML976614">
    <property type="protein sequence ID" value="KAF1850502.1"/>
    <property type="molecule type" value="Genomic_DNA"/>
</dbReference>
<sequence>MGCSEDAWYQGQWHSTSRLGLSRSHPYLRYSAANDAHSTESMVPTGAPEPADGLVRLGNGAVRGPWLRTTSIRRHGRARLALWAAKLTVTNGRSREKHPFSNSPKRRIALLPFDFCCVYAELDADVAC</sequence>
<reference evidence="1" key="1">
    <citation type="submission" date="2020-01" db="EMBL/GenBank/DDBJ databases">
        <authorList>
            <consortium name="DOE Joint Genome Institute"/>
            <person name="Haridas S."/>
            <person name="Albert R."/>
            <person name="Binder M."/>
            <person name="Bloem J."/>
            <person name="Labutti K."/>
            <person name="Salamov A."/>
            <person name="Andreopoulos B."/>
            <person name="Baker S.E."/>
            <person name="Barry K."/>
            <person name="Bills G."/>
            <person name="Bluhm B.H."/>
            <person name="Cannon C."/>
            <person name="Castanera R."/>
            <person name="Culley D.E."/>
            <person name="Daum C."/>
            <person name="Ezra D."/>
            <person name="Gonzalez J.B."/>
            <person name="Henrissat B."/>
            <person name="Kuo A."/>
            <person name="Liang C."/>
            <person name="Lipzen A."/>
            <person name="Lutzoni F."/>
            <person name="Magnuson J."/>
            <person name="Mondo S."/>
            <person name="Nolan M."/>
            <person name="Ohm R."/>
            <person name="Pangilinan J."/>
            <person name="Park H.-J."/>
            <person name="Ramirez L."/>
            <person name="Alfaro M."/>
            <person name="Sun H."/>
            <person name="Tritt A."/>
            <person name="Yoshinaga Y."/>
            <person name="Zwiers L.-H."/>
            <person name="Turgeon B.G."/>
            <person name="Goodwin S.B."/>
            <person name="Spatafora J.W."/>
            <person name="Crous P.W."/>
            <person name="Grigoriev I.V."/>
        </authorList>
    </citation>
    <scope>NUCLEOTIDE SEQUENCE</scope>
    <source>
        <strain evidence="1">CBS 394.84</strain>
    </source>
</reference>
<dbReference type="RefSeq" id="XP_040793065.1">
    <property type="nucleotide sequence ID" value="XM_040926947.1"/>
</dbReference>
<dbReference type="AlphaFoldDB" id="A0A9P4GRI8"/>
<comment type="caution">
    <text evidence="1">The sequence shown here is derived from an EMBL/GenBank/DDBJ whole genome shotgun (WGS) entry which is preliminary data.</text>
</comment>
<evidence type="ECO:0000313" key="2">
    <source>
        <dbReference type="Proteomes" id="UP000800039"/>
    </source>
</evidence>
<evidence type="ECO:0000313" key="1">
    <source>
        <dbReference type="EMBL" id="KAF1850502.1"/>
    </source>
</evidence>
<gene>
    <name evidence="1" type="ORF">K460DRAFT_16998</name>
</gene>